<keyword evidence="2" id="KW-1185">Reference proteome</keyword>
<gene>
    <name evidence="1" type="ORF">DIC75_00280</name>
</gene>
<dbReference type="EMBL" id="QFDM01000001">
    <property type="protein sequence ID" value="MCM2464761.1"/>
    <property type="molecule type" value="Genomic_DNA"/>
</dbReference>
<reference evidence="1 2" key="1">
    <citation type="submission" date="2018-05" db="EMBL/GenBank/DDBJ databases">
        <title>Isolation and characterization of genus Methanoculleus species and their viruses from deep sea marine sediment offshore southwestern Taiwan.</title>
        <authorList>
            <person name="Wei W.-H."/>
            <person name="Chen W.-C."/>
            <person name="Lai M.-C."/>
            <person name="Chen S.-C."/>
        </authorList>
    </citation>
    <scope>NUCLEOTIDE SEQUENCE [LARGE SCALE GENOMIC DNA]</scope>
    <source>
        <strain evidence="1 2">CWC-02</strain>
    </source>
</reference>
<organism evidence="1 2">
    <name type="scientific">Methanoculleus oceani</name>
    <dbReference type="NCBI Taxonomy" id="2184756"/>
    <lineage>
        <taxon>Archaea</taxon>
        <taxon>Methanobacteriati</taxon>
        <taxon>Methanobacteriota</taxon>
        <taxon>Stenosarchaea group</taxon>
        <taxon>Methanomicrobia</taxon>
        <taxon>Methanomicrobiales</taxon>
        <taxon>Methanomicrobiaceae</taxon>
        <taxon>Methanoculleus</taxon>
    </lineage>
</organism>
<evidence type="ECO:0008006" key="3">
    <source>
        <dbReference type="Google" id="ProtNLM"/>
    </source>
</evidence>
<evidence type="ECO:0000313" key="2">
    <source>
        <dbReference type="Proteomes" id="UP001523230"/>
    </source>
</evidence>
<proteinExistence type="predicted"/>
<protein>
    <recommendedName>
        <fullName evidence="3">ATP-binding protein</fullName>
    </recommendedName>
</protein>
<evidence type="ECO:0000313" key="1">
    <source>
        <dbReference type="EMBL" id="MCM2464761.1"/>
    </source>
</evidence>
<name>A0ABD4TAH9_9EURY</name>
<dbReference type="AlphaFoldDB" id="A0ABD4TAH9"/>
<dbReference type="SUPFAM" id="SSF55874">
    <property type="entry name" value="ATPase domain of HSP90 chaperone/DNA topoisomerase II/histidine kinase"/>
    <property type="match status" value="1"/>
</dbReference>
<sequence length="467" mass="53379">MKEGKLIKDDEVNAAPVKSFFVNMLTRDIALNDAILDLLDNCIDGIRRSSKCEGEKPYQGFWAEIEIKKDFFSISDNCGGIPWELHPYAFRMGRDQDRPVGVSRTVGTYGIGMKRAIFKIGKHCLITTRSGADEYEVEITPEWLKDESNWFLPMKNVKGLMDTDGTKIVIKSLNEGISDLFDVDAKNFISELRKSISAIYAYIIEKGFEVKINDEIVSPRTTKLSFDLSESTGIRPYIFETESDGVEVFLAVGFTREPPSENEIDDEKKSAKYSSYDAGWTIICNDRTVVHCDRTELTGWGEANVPRYHNQFIAISGIVEFKSDDPRKLPTTTTKRGIDASSPLYLQIKNKMREGMKIFTDYTNKWKGLEDESKRQIKETMKQSFHEIKTESKNLPLKEISRSLPNGNYYKPNLPVPERPEPTTRRISFKKELVKIKKVGEYFGNSELDPNEVGIKCFDTIYEEVMK</sequence>
<dbReference type="RefSeq" id="WP_250986016.1">
    <property type="nucleotide sequence ID" value="NZ_QFDM01000001.1"/>
</dbReference>
<dbReference type="Gene3D" id="3.30.565.10">
    <property type="entry name" value="Histidine kinase-like ATPase, C-terminal domain"/>
    <property type="match status" value="1"/>
</dbReference>
<accession>A0ABD4TAH9</accession>
<dbReference type="InterPro" id="IPR036890">
    <property type="entry name" value="HATPase_C_sf"/>
</dbReference>
<dbReference type="Pfam" id="PF13589">
    <property type="entry name" value="HATPase_c_3"/>
    <property type="match status" value="1"/>
</dbReference>
<comment type="caution">
    <text evidence="1">The sequence shown here is derived from an EMBL/GenBank/DDBJ whole genome shotgun (WGS) entry which is preliminary data.</text>
</comment>
<dbReference type="Proteomes" id="UP001523230">
    <property type="component" value="Unassembled WGS sequence"/>
</dbReference>